<keyword evidence="3" id="KW-1185">Reference proteome</keyword>
<dbReference type="EMBL" id="CP000934">
    <property type="protein sequence ID" value="ACE83914.1"/>
    <property type="molecule type" value="Genomic_DNA"/>
</dbReference>
<organism evidence="2 3">
    <name type="scientific">Cellvibrio japonicus (strain Ueda107)</name>
    <name type="common">Pseudomonas fluorescens subsp. cellulosa</name>
    <dbReference type="NCBI Taxonomy" id="498211"/>
    <lineage>
        <taxon>Bacteria</taxon>
        <taxon>Pseudomonadati</taxon>
        <taxon>Pseudomonadota</taxon>
        <taxon>Gammaproteobacteria</taxon>
        <taxon>Cellvibrionales</taxon>
        <taxon>Cellvibrionaceae</taxon>
        <taxon>Cellvibrio</taxon>
    </lineage>
</organism>
<keyword evidence="1" id="KW-0812">Transmembrane</keyword>
<keyword evidence="1" id="KW-0472">Membrane</keyword>
<dbReference type="AlphaFoldDB" id="B3PF59"/>
<name>B3PF59_CELJU</name>
<dbReference type="eggNOG" id="ENOG50309BB">
    <property type="taxonomic scope" value="Bacteria"/>
</dbReference>
<proteinExistence type="predicted"/>
<evidence type="ECO:0000313" key="3">
    <source>
        <dbReference type="Proteomes" id="UP000001036"/>
    </source>
</evidence>
<accession>B3PF59</accession>
<dbReference type="Proteomes" id="UP000001036">
    <property type="component" value="Chromosome"/>
</dbReference>
<dbReference type="STRING" id="498211.CJA_3373"/>
<protein>
    <recommendedName>
        <fullName evidence="4">DUF5683 domain-containing protein</fullName>
    </recommendedName>
</protein>
<dbReference type="OrthoDB" id="8704084at2"/>
<evidence type="ECO:0000313" key="2">
    <source>
        <dbReference type="EMBL" id="ACE83914.1"/>
    </source>
</evidence>
<sequence>MKISTKAALYSAFIFPGAGLWYLKHHSRALVFGIPALLAVIYLFVGAWRIAQRIAEDLSRDILATGQFNLNLGEILLQVRQATAADPSLEQAQWFFVAAWLISIFSSYAVGRLQEQQGTSPDTPPAPKE</sequence>
<evidence type="ECO:0000256" key="1">
    <source>
        <dbReference type="SAM" id="Phobius"/>
    </source>
</evidence>
<keyword evidence="1" id="KW-1133">Transmembrane helix</keyword>
<evidence type="ECO:0008006" key="4">
    <source>
        <dbReference type="Google" id="ProtNLM"/>
    </source>
</evidence>
<feature type="transmembrane region" description="Helical" evidence="1">
    <location>
        <begin position="29"/>
        <end position="51"/>
    </location>
</feature>
<dbReference type="RefSeq" id="WP_012488949.1">
    <property type="nucleotide sequence ID" value="NC_010995.1"/>
</dbReference>
<gene>
    <name evidence="2" type="ordered locus">CJA_3373</name>
</gene>
<dbReference type="HOGENOM" id="CLU_157099_0_0_6"/>
<feature type="transmembrane region" description="Helical" evidence="1">
    <location>
        <begin position="7"/>
        <end position="23"/>
    </location>
</feature>
<reference evidence="2 3" key="1">
    <citation type="journal article" date="2008" name="J. Bacteriol.">
        <title>Insights into plant cell wall degradation from the genome sequence of the soil bacterium Cellvibrio japonicus.</title>
        <authorList>
            <person name="Deboy R.T."/>
            <person name="Mongodin E.F."/>
            <person name="Fouts D.E."/>
            <person name="Tailford L.E."/>
            <person name="Khouri H."/>
            <person name="Emerson J.B."/>
            <person name="Mohamoud Y."/>
            <person name="Watkins K."/>
            <person name="Henrissat B."/>
            <person name="Gilbert H.J."/>
            <person name="Nelson K.E."/>
        </authorList>
    </citation>
    <scope>NUCLEOTIDE SEQUENCE [LARGE SCALE GENOMIC DNA]</scope>
    <source>
        <strain evidence="2 3">Ueda107</strain>
    </source>
</reference>
<dbReference type="KEGG" id="cja:CJA_3373"/>